<evidence type="ECO:0000313" key="2">
    <source>
        <dbReference type="Proteomes" id="UP001603857"/>
    </source>
</evidence>
<comment type="caution">
    <text evidence="1">The sequence shown here is derived from an EMBL/GenBank/DDBJ whole genome shotgun (WGS) entry which is preliminary data.</text>
</comment>
<dbReference type="AlphaFoldDB" id="A0ABD1MHG4"/>
<accession>A0ABD1MHG4</accession>
<organism evidence="1 2">
    <name type="scientific">Flemingia macrophylla</name>
    <dbReference type="NCBI Taxonomy" id="520843"/>
    <lineage>
        <taxon>Eukaryota</taxon>
        <taxon>Viridiplantae</taxon>
        <taxon>Streptophyta</taxon>
        <taxon>Embryophyta</taxon>
        <taxon>Tracheophyta</taxon>
        <taxon>Spermatophyta</taxon>
        <taxon>Magnoliopsida</taxon>
        <taxon>eudicotyledons</taxon>
        <taxon>Gunneridae</taxon>
        <taxon>Pentapetalae</taxon>
        <taxon>rosids</taxon>
        <taxon>fabids</taxon>
        <taxon>Fabales</taxon>
        <taxon>Fabaceae</taxon>
        <taxon>Papilionoideae</taxon>
        <taxon>50 kb inversion clade</taxon>
        <taxon>NPAAA clade</taxon>
        <taxon>indigoferoid/millettioid clade</taxon>
        <taxon>Phaseoleae</taxon>
        <taxon>Flemingia</taxon>
    </lineage>
</organism>
<protein>
    <submittedName>
        <fullName evidence="1">Uncharacterized protein</fullName>
    </submittedName>
</protein>
<sequence length="101" mass="11598">MWWHMLFKHPEDTFLIKDWGQWVYKYDTEYEMDFGDIDFSMLNMGGGEGLDFDAAGNDDDDGSDIGKEVYFCSDFDSDSEEIVTFTSDDDSDTKKEVAAEA</sequence>
<gene>
    <name evidence="1" type="ORF">Fmac_016210</name>
</gene>
<dbReference type="Proteomes" id="UP001603857">
    <property type="component" value="Unassembled WGS sequence"/>
</dbReference>
<dbReference type="EMBL" id="JBGMDY010000005">
    <property type="protein sequence ID" value="KAL2334997.1"/>
    <property type="molecule type" value="Genomic_DNA"/>
</dbReference>
<reference evidence="1 2" key="1">
    <citation type="submission" date="2024-08" db="EMBL/GenBank/DDBJ databases">
        <title>Insights into the chromosomal genome structure of Flemingia macrophylla.</title>
        <authorList>
            <person name="Ding Y."/>
            <person name="Zhao Y."/>
            <person name="Bi W."/>
            <person name="Wu M."/>
            <person name="Zhao G."/>
            <person name="Gong Y."/>
            <person name="Li W."/>
            <person name="Zhang P."/>
        </authorList>
    </citation>
    <scope>NUCLEOTIDE SEQUENCE [LARGE SCALE GENOMIC DNA]</scope>
    <source>
        <strain evidence="1">DYQJB</strain>
        <tissue evidence="1">Leaf</tissue>
    </source>
</reference>
<name>A0ABD1MHG4_9FABA</name>
<evidence type="ECO:0000313" key="1">
    <source>
        <dbReference type="EMBL" id="KAL2334997.1"/>
    </source>
</evidence>
<keyword evidence="2" id="KW-1185">Reference proteome</keyword>
<proteinExistence type="predicted"/>